<dbReference type="EMBL" id="CM045866">
    <property type="protein sequence ID" value="KAI7961735.1"/>
    <property type="molecule type" value="Genomic_DNA"/>
</dbReference>
<dbReference type="Proteomes" id="UP001060170">
    <property type="component" value="Chromosome 2"/>
</dbReference>
<reference evidence="2" key="2">
    <citation type="journal article" date="2018" name="Mol. Plant Microbe Interact.">
        <title>Genome sequence resources for the wheat stripe rust pathogen (Puccinia striiformis f. sp. tritici) and the barley stripe rust pathogen (Puccinia striiformis f. sp. hordei).</title>
        <authorList>
            <person name="Xia C."/>
            <person name="Wang M."/>
            <person name="Yin C."/>
            <person name="Cornejo O.E."/>
            <person name="Hulbert S.H."/>
            <person name="Chen X."/>
        </authorList>
    </citation>
    <scope>NUCLEOTIDE SEQUENCE [LARGE SCALE GENOMIC DNA]</scope>
    <source>
        <strain evidence="2">93-210</strain>
    </source>
</reference>
<organism evidence="1 2">
    <name type="scientific">Puccinia striiformis f. sp. tritici</name>
    <dbReference type="NCBI Taxonomy" id="168172"/>
    <lineage>
        <taxon>Eukaryota</taxon>
        <taxon>Fungi</taxon>
        <taxon>Dikarya</taxon>
        <taxon>Basidiomycota</taxon>
        <taxon>Pucciniomycotina</taxon>
        <taxon>Pucciniomycetes</taxon>
        <taxon>Pucciniales</taxon>
        <taxon>Pucciniaceae</taxon>
        <taxon>Puccinia</taxon>
    </lineage>
</organism>
<gene>
    <name evidence="1" type="ORF">MJO28_002224</name>
</gene>
<comment type="caution">
    <text evidence="1">The sequence shown here is derived from an EMBL/GenBank/DDBJ whole genome shotgun (WGS) entry which is preliminary data.</text>
</comment>
<proteinExistence type="predicted"/>
<evidence type="ECO:0000313" key="2">
    <source>
        <dbReference type="Proteomes" id="UP001060170"/>
    </source>
</evidence>
<sequence>MYWRNLPLQPPLVEAVPPTPADYLFRTANYHGGTMGEVDAVCLGNTANALVENGLTSLAQEALAKVKNTPKPSKLPKEPTPKLGKTMPKPSETMSNLSTTTLKLGATTNLSPGNWILLYKG</sequence>
<accession>A0ACC0EXX0</accession>
<protein>
    <submittedName>
        <fullName evidence="1">Uncharacterized protein</fullName>
    </submittedName>
</protein>
<name>A0ACC0EXX0_9BASI</name>
<keyword evidence="2" id="KW-1185">Reference proteome</keyword>
<evidence type="ECO:0000313" key="1">
    <source>
        <dbReference type="EMBL" id="KAI7961735.1"/>
    </source>
</evidence>
<reference evidence="1 2" key="3">
    <citation type="journal article" date="2022" name="Microbiol. Spectr.">
        <title>Folding features and dynamics of 3D genome architecture in plant fungal pathogens.</title>
        <authorList>
            <person name="Xia C."/>
        </authorList>
    </citation>
    <scope>NUCLEOTIDE SEQUENCE [LARGE SCALE GENOMIC DNA]</scope>
    <source>
        <strain evidence="1 2">93-210</strain>
    </source>
</reference>
<reference evidence="2" key="1">
    <citation type="journal article" date="2018" name="BMC Genomics">
        <title>Genomic insights into host adaptation between the wheat stripe rust pathogen (Puccinia striiformis f. sp. tritici) and the barley stripe rust pathogen (Puccinia striiformis f. sp. hordei).</title>
        <authorList>
            <person name="Xia C."/>
            <person name="Wang M."/>
            <person name="Yin C."/>
            <person name="Cornejo O.E."/>
            <person name="Hulbert S.H."/>
            <person name="Chen X."/>
        </authorList>
    </citation>
    <scope>NUCLEOTIDE SEQUENCE [LARGE SCALE GENOMIC DNA]</scope>
    <source>
        <strain evidence="2">93-210</strain>
    </source>
</reference>